<dbReference type="Proteomes" id="UP001551675">
    <property type="component" value="Unassembled WGS sequence"/>
</dbReference>
<comment type="pathway">
    <text evidence="1 8">Lipid metabolism; fatty acid biosynthesis.</text>
</comment>
<evidence type="ECO:0000259" key="10">
    <source>
        <dbReference type="PROSITE" id="PS50968"/>
    </source>
</evidence>
<dbReference type="InterPro" id="IPR001882">
    <property type="entry name" value="Biotin_BS"/>
</dbReference>
<keyword evidence="12" id="KW-1185">Reference proteome</keyword>
<dbReference type="GO" id="GO:0003989">
    <property type="term" value="F:acetyl-CoA carboxylase activity"/>
    <property type="evidence" value="ECO:0007669"/>
    <property type="project" value="UniProtKB-EC"/>
</dbReference>
<reference evidence="11 12" key="1">
    <citation type="submission" date="2024-06" db="EMBL/GenBank/DDBJ databases">
        <title>The Natural Products Discovery Center: Release of the First 8490 Sequenced Strains for Exploring Actinobacteria Biosynthetic Diversity.</title>
        <authorList>
            <person name="Kalkreuter E."/>
            <person name="Kautsar S.A."/>
            <person name="Yang D."/>
            <person name="Bader C.D."/>
            <person name="Teijaro C.N."/>
            <person name="Fluegel L."/>
            <person name="Davis C.M."/>
            <person name="Simpson J.R."/>
            <person name="Lauterbach L."/>
            <person name="Steele A.D."/>
            <person name="Gui C."/>
            <person name="Meng S."/>
            <person name="Li G."/>
            <person name="Viehrig K."/>
            <person name="Ye F."/>
            <person name="Su P."/>
            <person name="Kiefer A.F."/>
            <person name="Nichols A."/>
            <person name="Cepeda A.J."/>
            <person name="Yan W."/>
            <person name="Fan B."/>
            <person name="Jiang Y."/>
            <person name="Adhikari A."/>
            <person name="Zheng C.-J."/>
            <person name="Schuster L."/>
            <person name="Cowan T.M."/>
            <person name="Smanski M.J."/>
            <person name="Chevrette M.G."/>
            <person name="De Carvalho L.P.S."/>
            <person name="Shen B."/>
        </authorList>
    </citation>
    <scope>NUCLEOTIDE SEQUENCE [LARGE SCALE GENOMIC DNA]</scope>
    <source>
        <strain evidence="11 12">NPDC050100</strain>
    </source>
</reference>
<dbReference type="SUPFAM" id="SSF51230">
    <property type="entry name" value="Single hybrid motif"/>
    <property type="match status" value="1"/>
</dbReference>
<name>A0ABV3G8C4_MICGL</name>
<dbReference type="EMBL" id="JBFALK010000002">
    <property type="protein sequence ID" value="MEV0967847.1"/>
    <property type="molecule type" value="Genomic_DNA"/>
</dbReference>
<evidence type="ECO:0000256" key="1">
    <source>
        <dbReference type="ARBA" id="ARBA00005194"/>
    </source>
</evidence>
<evidence type="ECO:0000256" key="7">
    <source>
        <dbReference type="ARBA" id="ARBA00023267"/>
    </source>
</evidence>
<dbReference type="CDD" id="cd06850">
    <property type="entry name" value="biotinyl_domain"/>
    <property type="match status" value="1"/>
</dbReference>
<evidence type="ECO:0000256" key="8">
    <source>
        <dbReference type="RuleBase" id="RU364072"/>
    </source>
</evidence>
<protein>
    <recommendedName>
        <fullName evidence="2 8">Biotin carboxyl carrier protein of acetyl-CoA carboxylase</fullName>
    </recommendedName>
</protein>
<dbReference type="RefSeq" id="WP_358129910.1">
    <property type="nucleotide sequence ID" value="NZ_JBFALK010000002.1"/>
</dbReference>
<proteinExistence type="predicted"/>
<evidence type="ECO:0000256" key="5">
    <source>
        <dbReference type="ARBA" id="ARBA00023098"/>
    </source>
</evidence>
<sequence length="175" mass="18418">MTETLPSASPDAGPLDPVPDTWIATEISTVWRTVVDMVGGASRPPSRISVQLGSASIEMEWGASPEATVGVSEAPAVRAAVPGAPAPEPEPQVWHAVRAPLVGTFYRAPEPGAKPFVEVGDIVEPGRQIGIVEAMKLMNPIVADTAGRIVEIPVGDGEPVEYDQPLLLLEPWEGE</sequence>
<dbReference type="PROSITE" id="PS50968">
    <property type="entry name" value="BIOTINYL_LIPOYL"/>
    <property type="match status" value="1"/>
</dbReference>
<feature type="region of interest" description="Disordered" evidence="9">
    <location>
        <begin position="1"/>
        <end position="20"/>
    </location>
</feature>
<dbReference type="Gene3D" id="2.40.50.100">
    <property type="match status" value="1"/>
</dbReference>
<comment type="function">
    <text evidence="8">This protein is a component of the acetyl coenzyme A carboxylase complex; first, biotin carboxylase catalyzes the carboxylation of the carrier protein and then the transcarboxylase transfers the carboxyl group to form malonyl-CoA.</text>
</comment>
<keyword evidence="3 8" id="KW-0444">Lipid biosynthesis</keyword>
<dbReference type="PROSITE" id="PS00188">
    <property type="entry name" value="BIOTIN"/>
    <property type="match status" value="1"/>
</dbReference>
<dbReference type="InterPro" id="IPR011053">
    <property type="entry name" value="Single_hybrid_motif"/>
</dbReference>
<dbReference type="PANTHER" id="PTHR45266">
    <property type="entry name" value="OXALOACETATE DECARBOXYLASE ALPHA CHAIN"/>
    <property type="match status" value="1"/>
</dbReference>
<dbReference type="InterPro" id="IPR000089">
    <property type="entry name" value="Biotin_lipoyl"/>
</dbReference>
<evidence type="ECO:0000256" key="9">
    <source>
        <dbReference type="SAM" id="MobiDB-lite"/>
    </source>
</evidence>
<evidence type="ECO:0000256" key="2">
    <source>
        <dbReference type="ARBA" id="ARBA00017562"/>
    </source>
</evidence>
<keyword evidence="11" id="KW-0436">Ligase</keyword>
<dbReference type="Pfam" id="PF00364">
    <property type="entry name" value="Biotin_lipoyl"/>
    <property type="match status" value="1"/>
</dbReference>
<organism evidence="11 12">
    <name type="scientific">Microtetraspora glauca</name>
    <dbReference type="NCBI Taxonomy" id="1996"/>
    <lineage>
        <taxon>Bacteria</taxon>
        <taxon>Bacillati</taxon>
        <taxon>Actinomycetota</taxon>
        <taxon>Actinomycetes</taxon>
        <taxon>Streptosporangiales</taxon>
        <taxon>Streptosporangiaceae</taxon>
        <taxon>Microtetraspora</taxon>
    </lineage>
</organism>
<evidence type="ECO:0000256" key="6">
    <source>
        <dbReference type="ARBA" id="ARBA00023160"/>
    </source>
</evidence>
<feature type="domain" description="Lipoyl-binding" evidence="10">
    <location>
        <begin position="85"/>
        <end position="170"/>
    </location>
</feature>
<dbReference type="NCBIfam" id="TIGR00531">
    <property type="entry name" value="BCCP"/>
    <property type="match status" value="1"/>
</dbReference>
<comment type="caution">
    <text evidence="11">The sequence shown here is derived from an EMBL/GenBank/DDBJ whole genome shotgun (WGS) entry which is preliminary data.</text>
</comment>
<evidence type="ECO:0000313" key="12">
    <source>
        <dbReference type="Proteomes" id="UP001551675"/>
    </source>
</evidence>
<keyword evidence="4 8" id="KW-0276">Fatty acid metabolism</keyword>
<dbReference type="PRINTS" id="PR01071">
    <property type="entry name" value="ACOABIOTINCC"/>
</dbReference>
<evidence type="ECO:0000313" key="11">
    <source>
        <dbReference type="EMBL" id="MEV0967847.1"/>
    </source>
</evidence>
<evidence type="ECO:0000256" key="4">
    <source>
        <dbReference type="ARBA" id="ARBA00022832"/>
    </source>
</evidence>
<dbReference type="InterPro" id="IPR050709">
    <property type="entry name" value="Biotin_Carboxyl_Carrier/Decarb"/>
</dbReference>
<keyword evidence="5 8" id="KW-0443">Lipid metabolism</keyword>
<keyword evidence="7 8" id="KW-0092">Biotin</keyword>
<gene>
    <name evidence="11" type="primary">accB</name>
    <name evidence="11" type="ORF">AB0I59_04370</name>
</gene>
<dbReference type="InterPro" id="IPR001249">
    <property type="entry name" value="AcCoA_biotinCC"/>
</dbReference>
<dbReference type="PANTHER" id="PTHR45266:SF3">
    <property type="entry name" value="OXALOACETATE DECARBOXYLASE ALPHA CHAIN"/>
    <property type="match status" value="1"/>
</dbReference>
<keyword evidence="6 8" id="KW-0275">Fatty acid biosynthesis</keyword>
<evidence type="ECO:0000256" key="3">
    <source>
        <dbReference type="ARBA" id="ARBA00022516"/>
    </source>
</evidence>
<accession>A0ABV3G8C4</accession>